<gene>
    <name evidence="1" type="ORF">ENJ40_04020</name>
</gene>
<dbReference type="EMBL" id="DRMH01000048">
    <property type="protein sequence ID" value="HFC97613.1"/>
    <property type="molecule type" value="Genomic_DNA"/>
</dbReference>
<organism evidence="1">
    <name type="scientific">Thermosulfurimonas dismutans</name>
    <dbReference type="NCBI Taxonomy" id="999894"/>
    <lineage>
        <taxon>Bacteria</taxon>
        <taxon>Pseudomonadati</taxon>
        <taxon>Thermodesulfobacteriota</taxon>
        <taxon>Thermodesulfobacteria</taxon>
        <taxon>Thermodesulfobacteriales</taxon>
        <taxon>Thermodesulfobacteriaceae</taxon>
        <taxon>Thermosulfurimonas</taxon>
    </lineage>
</organism>
<comment type="caution">
    <text evidence="1">The sequence shown here is derived from an EMBL/GenBank/DDBJ whole genome shotgun (WGS) entry which is preliminary data.</text>
</comment>
<accession>A0A7C3CSX7</accession>
<evidence type="ECO:0000313" key="1">
    <source>
        <dbReference type="EMBL" id="HFC97613.1"/>
    </source>
</evidence>
<proteinExistence type="predicted"/>
<dbReference type="Proteomes" id="UP000886043">
    <property type="component" value="Unassembled WGS sequence"/>
</dbReference>
<sequence length="196" mass="20815">MFRIRKRTIWMIFPLLVWVILAGRGWAGEGLYNFTSLEDRVFSGARGLGGINLASGEANLQLNLWSIALGAPAYSLAEQEGPCLTSSWPERALNLISGEAFSHLRGIFSVNQAAGSGNKEANLVAISLGQEVGNHLLARNTGTTARSRLPVRGEFADVISGEAFAGARGLVQVNQSSGLANTVSNQFSLGFKGPVP</sequence>
<protein>
    <submittedName>
        <fullName evidence="1">Uncharacterized protein</fullName>
    </submittedName>
</protein>
<dbReference type="AlphaFoldDB" id="A0A7C3CSX7"/>
<name>A0A7C3CSX7_9BACT</name>
<reference evidence="1" key="1">
    <citation type="journal article" date="2020" name="mSystems">
        <title>Genome- and Community-Level Interaction Insights into Carbon Utilization and Element Cycling Functions of Hydrothermarchaeota in Hydrothermal Sediment.</title>
        <authorList>
            <person name="Zhou Z."/>
            <person name="Liu Y."/>
            <person name="Xu W."/>
            <person name="Pan J."/>
            <person name="Luo Z.H."/>
            <person name="Li M."/>
        </authorList>
    </citation>
    <scope>NUCLEOTIDE SEQUENCE [LARGE SCALE GENOMIC DNA]</scope>
    <source>
        <strain evidence="1">HyVt-483</strain>
    </source>
</reference>